<sequence length="401" mass="42471">MNLIAGGSAVLGGSLRLVLARRQLTPATVHLCVAVIAVGLSAALSAPAVLAAAARVEPAPNLSRLLANAAAMAGAWCVQSMLLHLVATERDRASEGVRRQAVILLATLTAMAALFLSAGTTYRPDFLSAFARLPEIAGYLLLFSGYIAWSLIRLVLLIGRYVELTDRRWLQRGLRTLQTGAGFGVAWAAHKVVAATTVFLTGVSYPGAELLAVVLPAAAVVLVAVGLVLPTCAPPVARRVSALRRRQRYRVLGGLWQTLSPVITELRPLGQPPGSTPHERLSVRVVDILDALLVLSPHRDRPAPTTRTPEDARREAGEITTALARWSAGVPPARRGTDDSPDDSAEGAVAASATTVDDLDGEAAWLCRVARAMRRLPPPVAPDTGTRTTRVPTTARTERNP</sequence>
<feature type="transmembrane region" description="Helical" evidence="2">
    <location>
        <begin position="65"/>
        <end position="87"/>
    </location>
</feature>
<feature type="region of interest" description="Disordered" evidence="1">
    <location>
        <begin position="376"/>
        <end position="401"/>
    </location>
</feature>
<organism evidence="4 5">
    <name type="scientific">Saccharomonospora azurea NA-128</name>
    <dbReference type="NCBI Taxonomy" id="882081"/>
    <lineage>
        <taxon>Bacteria</taxon>
        <taxon>Bacillati</taxon>
        <taxon>Actinomycetota</taxon>
        <taxon>Actinomycetes</taxon>
        <taxon>Pseudonocardiales</taxon>
        <taxon>Pseudonocardiaceae</taxon>
        <taxon>Saccharomonospora</taxon>
    </lineage>
</organism>
<feature type="transmembrane region" description="Helical" evidence="2">
    <location>
        <begin position="180"/>
        <end position="205"/>
    </location>
</feature>
<dbReference type="Pfam" id="PF20182">
    <property type="entry name" value="DUF6545"/>
    <property type="match status" value="1"/>
</dbReference>
<feature type="transmembrane region" description="Helical" evidence="2">
    <location>
        <begin position="31"/>
        <end position="53"/>
    </location>
</feature>
<keyword evidence="2" id="KW-0812">Transmembrane</keyword>
<evidence type="ECO:0000256" key="1">
    <source>
        <dbReference type="SAM" id="MobiDB-lite"/>
    </source>
</evidence>
<evidence type="ECO:0000313" key="5">
    <source>
        <dbReference type="Proteomes" id="UP000004705"/>
    </source>
</evidence>
<feature type="region of interest" description="Disordered" evidence="1">
    <location>
        <begin position="328"/>
        <end position="354"/>
    </location>
</feature>
<protein>
    <recommendedName>
        <fullName evidence="3">DUF6545 domain-containing protein</fullName>
    </recommendedName>
</protein>
<evidence type="ECO:0000313" key="4">
    <source>
        <dbReference type="EMBL" id="EHY88311.1"/>
    </source>
</evidence>
<feature type="transmembrane region" description="Helical" evidence="2">
    <location>
        <begin position="99"/>
        <end position="116"/>
    </location>
</feature>
<evidence type="ECO:0000259" key="3">
    <source>
        <dbReference type="Pfam" id="PF20182"/>
    </source>
</evidence>
<dbReference type="AlphaFoldDB" id="H8G772"/>
<keyword evidence="2" id="KW-0472">Membrane</keyword>
<feature type="transmembrane region" description="Helical" evidence="2">
    <location>
        <begin position="211"/>
        <end position="237"/>
    </location>
</feature>
<dbReference type="Proteomes" id="UP000004705">
    <property type="component" value="Chromosome"/>
</dbReference>
<evidence type="ECO:0000256" key="2">
    <source>
        <dbReference type="SAM" id="Phobius"/>
    </source>
</evidence>
<dbReference type="NCBIfam" id="NF042915">
    <property type="entry name" value="MAB_1171c_fam"/>
    <property type="match status" value="1"/>
</dbReference>
<dbReference type="InterPro" id="IPR050039">
    <property type="entry name" value="MAB_1171c-like"/>
</dbReference>
<proteinExistence type="predicted"/>
<keyword evidence="5" id="KW-1185">Reference proteome</keyword>
<keyword evidence="2" id="KW-1133">Transmembrane helix</keyword>
<gene>
    <name evidence="4" type="ORF">SacazDRAFT_01381</name>
</gene>
<accession>H8G772</accession>
<feature type="transmembrane region" description="Helical" evidence="2">
    <location>
        <begin position="136"/>
        <end position="159"/>
    </location>
</feature>
<feature type="compositionally biased region" description="Low complexity" evidence="1">
    <location>
        <begin position="384"/>
        <end position="395"/>
    </location>
</feature>
<dbReference type="HOGENOM" id="CLU_719411_0_0_11"/>
<reference evidence="4 5" key="1">
    <citation type="journal article" date="2012" name="Stand. Genomic Sci.">
        <title>Genome sequence of the soil bacterium Saccharomonospora azurea type strain (NA-128(T)).</title>
        <authorList>
            <person name="Klenk H.P."/>
            <person name="Held B."/>
            <person name="Lucas S."/>
            <person name="Lapidus A."/>
            <person name="Copeland A."/>
            <person name="Hammon N."/>
            <person name="Pitluck S."/>
            <person name="Goodwin L.A."/>
            <person name="Han C."/>
            <person name="Tapia R."/>
            <person name="Brambilla E.M."/>
            <person name="Potter G."/>
            <person name="Land M."/>
            <person name="Ivanova N."/>
            <person name="Rohde M."/>
            <person name="Goker M."/>
            <person name="Detter J.C."/>
            <person name="Kyrpides N.C."/>
            <person name="Woyke T."/>
        </authorList>
    </citation>
    <scope>NUCLEOTIDE SEQUENCE [LARGE SCALE GENOMIC DNA]</scope>
    <source>
        <strain evidence="4 5">NA-128</strain>
    </source>
</reference>
<dbReference type="InterPro" id="IPR046675">
    <property type="entry name" value="DUF6545"/>
</dbReference>
<name>H8G772_9PSEU</name>
<feature type="domain" description="DUF6545" evidence="3">
    <location>
        <begin position="243"/>
        <end position="374"/>
    </location>
</feature>
<dbReference type="EMBL" id="CM001466">
    <property type="protein sequence ID" value="EHY88311.1"/>
    <property type="molecule type" value="Genomic_DNA"/>
</dbReference>